<protein>
    <submittedName>
        <fullName evidence="1">7162_t:CDS:1</fullName>
    </submittedName>
</protein>
<evidence type="ECO:0000313" key="1">
    <source>
        <dbReference type="EMBL" id="CAG8850795.1"/>
    </source>
</evidence>
<reference evidence="1" key="1">
    <citation type="submission" date="2021-06" db="EMBL/GenBank/DDBJ databases">
        <authorList>
            <person name="Kallberg Y."/>
            <person name="Tangrot J."/>
            <person name="Rosling A."/>
        </authorList>
    </citation>
    <scope>NUCLEOTIDE SEQUENCE</scope>
    <source>
        <strain evidence="1">MA461A</strain>
    </source>
</reference>
<sequence>HNDPKGILQQLKQCTGRDFFIAFLDKVSIKSLPKFLNTVVYANIPIPIFLPNDIVHFEKGLRILDAMYDIIDTCKYHLFISVNQENSKMKPPFTKQLYKYYSNHRDDCLGICNPGSIDISFHAAFENHARPPLAISEIYYDKTSSNIFQNMVTELS</sequence>
<feature type="non-terminal residue" evidence="1">
    <location>
        <position position="156"/>
    </location>
</feature>
<comment type="caution">
    <text evidence="1">The sequence shown here is derived from an EMBL/GenBank/DDBJ whole genome shotgun (WGS) entry which is preliminary data.</text>
</comment>
<feature type="non-terminal residue" evidence="1">
    <location>
        <position position="1"/>
    </location>
</feature>
<organism evidence="1 2">
    <name type="scientific">Racocetra persica</name>
    <dbReference type="NCBI Taxonomy" id="160502"/>
    <lineage>
        <taxon>Eukaryota</taxon>
        <taxon>Fungi</taxon>
        <taxon>Fungi incertae sedis</taxon>
        <taxon>Mucoromycota</taxon>
        <taxon>Glomeromycotina</taxon>
        <taxon>Glomeromycetes</taxon>
        <taxon>Diversisporales</taxon>
        <taxon>Gigasporaceae</taxon>
        <taxon>Racocetra</taxon>
    </lineage>
</organism>
<gene>
    <name evidence="1" type="ORF">RPERSI_LOCUS36259</name>
</gene>
<evidence type="ECO:0000313" key="2">
    <source>
        <dbReference type="Proteomes" id="UP000789920"/>
    </source>
</evidence>
<keyword evidence="2" id="KW-1185">Reference proteome</keyword>
<name>A0ACA9SZ25_9GLOM</name>
<proteinExistence type="predicted"/>
<dbReference type="Proteomes" id="UP000789920">
    <property type="component" value="Unassembled WGS sequence"/>
</dbReference>
<accession>A0ACA9SZ25</accession>
<dbReference type="EMBL" id="CAJVQC010172696">
    <property type="protein sequence ID" value="CAG8850795.1"/>
    <property type="molecule type" value="Genomic_DNA"/>
</dbReference>